<keyword evidence="2" id="KW-1185">Reference proteome</keyword>
<reference evidence="1" key="1">
    <citation type="submission" date="2020-04" db="EMBL/GenBank/DDBJ databases">
        <title>A chromosome-scale assembly and high-density genetic map of the yellow drum (Nibea albiflora) genome.</title>
        <authorList>
            <person name="Xu D."/>
            <person name="Zhang W."/>
            <person name="Chen R."/>
            <person name="Tan P."/>
            <person name="Wang L."/>
            <person name="Song H."/>
            <person name="Tian L."/>
            <person name="Zhu Q."/>
            <person name="Wang B."/>
        </authorList>
    </citation>
    <scope>NUCLEOTIDE SEQUENCE</scope>
    <source>
        <strain evidence="1">ZJHYS-2018</strain>
    </source>
</reference>
<protein>
    <submittedName>
        <fullName evidence="1">Uncharacterized protein</fullName>
    </submittedName>
</protein>
<accession>A0ACB7FM45</accession>
<organism evidence="1 2">
    <name type="scientific">Nibea albiflora</name>
    <name type="common">Yellow drum</name>
    <name type="synonym">Corvina albiflora</name>
    <dbReference type="NCBI Taxonomy" id="240163"/>
    <lineage>
        <taxon>Eukaryota</taxon>
        <taxon>Metazoa</taxon>
        <taxon>Chordata</taxon>
        <taxon>Craniata</taxon>
        <taxon>Vertebrata</taxon>
        <taxon>Euteleostomi</taxon>
        <taxon>Actinopterygii</taxon>
        <taxon>Neopterygii</taxon>
        <taxon>Teleostei</taxon>
        <taxon>Neoteleostei</taxon>
        <taxon>Acanthomorphata</taxon>
        <taxon>Eupercaria</taxon>
        <taxon>Sciaenidae</taxon>
        <taxon>Nibea</taxon>
    </lineage>
</organism>
<gene>
    <name evidence="1" type="ORF">GBF38_022570</name>
</gene>
<proteinExistence type="predicted"/>
<dbReference type="Proteomes" id="UP000805704">
    <property type="component" value="Chromosome 1"/>
</dbReference>
<feature type="non-terminal residue" evidence="1">
    <location>
        <position position="59"/>
    </location>
</feature>
<sequence>MTYTQPLSRAADVGPFQLNTCWLGAAAECVLKYSGQQVKRVSCRLQADCGAADLRNKIR</sequence>
<evidence type="ECO:0000313" key="1">
    <source>
        <dbReference type="EMBL" id="KAG8015226.1"/>
    </source>
</evidence>
<dbReference type="EMBL" id="CM024789">
    <property type="protein sequence ID" value="KAG8015226.1"/>
    <property type="molecule type" value="Genomic_DNA"/>
</dbReference>
<evidence type="ECO:0000313" key="2">
    <source>
        <dbReference type="Proteomes" id="UP000805704"/>
    </source>
</evidence>
<comment type="caution">
    <text evidence="1">The sequence shown here is derived from an EMBL/GenBank/DDBJ whole genome shotgun (WGS) entry which is preliminary data.</text>
</comment>
<name>A0ACB7FM45_NIBAL</name>